<name>A0ABY5BDE0_BURGL</name>
<gene>
    <name evidence="1" type="ORF">NFI99_14235</name>
</gene>
<reference evidence="1" key="1">
    <citation type="submission" date="2022-06" db="EMBL/GenBank/DDBJ databases">
        <title>Draft genome sequence of Burkholderia glumae strain GR20004 isolated from rice panicle showing bacterial panicle blight.</title>
        <authorList>
            <person name="Choi S.Y."/>
            <person name="Lee Y.H."/>
        </authorList>
    </citation>
    <scope>NUCLEOTIDE SEQUENCE</scope>
    <source>
        <strain evidence="1">GR20004</strain>
        <plasmid evidence="1">unnamed3</plasmid>
    </source>
</reference>
<dbReference type="EMBL" id="CP099586">
    <property type="protein sequence ID" value="USS44424.1"/>
    <property type="molecule type" value="Genomic_DNA"/>
</dbReference>
<evidence type="ECO:0000313" key="2">
    <source>
        <dbReference type="Proteomes" id="UP001056386"/>
    </source>
</evidence>
<organism evidence="1 2">
    <name type="scientific">Burkholderia glumae</name>
    <name type="common">Pseudomonas glumae</name>
    <dbReference type="NCBI Taxonomy" id="337"/>
    <lineage>
        <taxon>Bacteria</taxon>
        <taxon>Pseudomonadati</taxon>
        <taxon>Pseudomonadota</taxon>
        <taxon>Betaproteobacteria</taxon>
        <taxon>Burkholderiales</taxon>
        <taxon>Burkholderiaceae</taxon>
        <taxon>Burkholderia</taxon>
    </lineage>
</organism>
<keyword evidence="2" id="KW-1185">Reference proteome</keyword>
<accession>A0ABY5BDE0</accession>
<evidence type="ECO:0000313" key="1">
    <source>
        <dbReference type="EMBL" id="USS44424.1"/>
    </source>
</evidence>
<dbReference type="Proteomes" id="UP001056386">
    <property type="component" value="Plasmid unnamed3"/>
</dbReference>
<keyword evidence="1" id="KW-0614">Plasmid</keyword>
<dbReference type="RefSeq" id="WP_017924444.1">
    <property type="nucleotide sequence ID" value="NZ_CP021160.1"/>
</dbReference>
<proteinExistence type="predicted"/>
<protein>
    <submittedName>
        <fullName evidence="1">Uncharacterized protein</fullName>
    </submittedName>
</protein>
<geneLocation type="plasmid" evidence="1 2">
    <name>unnamed3</name>
</geneLocation>
<sequence length="79" mass="8671">MNLGLTDSQITAYALNEVLRHLGDAMHRDIAGTDLAKARAGRFDLYGALVQVPRAAKNRAASNYRCDAAGPRDMRRGKR</sequence>